<keyword evidence="2" id="KW-0812">Transmembrane</keyword>
<feature type="compositionally biased region" description="Basic and acidic residues" evidence="1">
    <location>
        <begin position="440"/>
        <end position="450"/>
    </location>
</feature>
<organism evidence="3 4">
    <name type="scientific">Tigriopus californicus</name>
    <name type="common">Marine copepod</name>
    <dbReference type="NCBI Taxonomy" id="6832"/>
    <lineage>
        <taxon>Eukaryota</taxon>
        <taxon>Metazoa</taxon>
        <taxon>Ecdysozoa</taxon>
        <taxon>Arthropoda</taxon>
        <taxon>Crustacea</taxon>
        <taxon>Multicrustacea</taxon>
        <taxon>Hexanauplia</taxon>
        <taxon>Copepoda</taxon>
        <taxon>Harpacticoida</taxon>
        <taxon>Harpacticidae</taxon>
        <taxon>Tigriopus</taxon>
    </lineage>
</organism>
<feature type="region of interest" description="Disordered" evidence="1">
    <location>
        <begin position="385"/>
        <end position="521"/>
    </location>
</feature>
<protein>
    <submittedName>
        <fullName evidence="3">Uncharacterized protein</fullName>
    </submittedName>
</protein>
<keyword evidence="2" id="KW-1133">Transmembrane helix</keyword>
<dbReference type="EMBL" id="VCGU01000002">
    <property type="protein sequence ID" value="TRY79909.1"/>
    <property type="molecule type" value="Genomic_DNA"/>
</dbReference>
<proteinExistence type="predicted"/>
<dbReference type="Proteomes" id="UP000318571">
    <property type="component" value="Chromosome 6"/>
</dbReference>
<evidence type="ECO:0000313" key="4">
    <source>
        <dbReference type="Proteomes" id="UP000318571"/>
    </source>
</evidence>
<feature type="compositionally biased region" description="Low complexity" evidence="1">
    <location>
        <begin position="473"/>
        <end position="505"/>
    </location>
</feature>
<accession>A0A553PQE5</accession>
<reference evidence="3 4" key="1">
    <citation type="journal article" date="2018" name="Nat. Ecol. Evol.">
        <title>Genomic signatures of mitonuclear coevolution across populations of Tigriopus californicus.</title>
        <authorList>
            <person name="Barreto F.S."/>
            <person name="Watson E.T."/>
            <person name="Lima T.G."/>
            <person name="Willett C.S."/>
            <person name="Edmands S."/>
            <person name="Li W."/>
            <person name="Burton R.S."/>
        </authorList>
    </citation>
    <scope>NUCLEOTIDE SEQUENCE [LARGE SCALE GENOMIC DNA]</scope>
    <source>
        <strain evidence="3 4">San Diego</strain>
    </source>
</reference>
<keyword evidence="4" id="KW-1185">Reference proteome</keyword>
<feature type="region of interest" description="Disordered" evidence="1">
    <location>
        <begin position="317"/>
        <end position="344"/>
    </location>
</feature>
<gene>
    <name evidence="3" type="ORF">TCAL_12770</name>
</gene>
<feature type="compositionally biased region" description="Basic residues" evidence="1">
    <location>
        <begin position="451"/>
        <end position="465"/>
    </location>
</feature>
<evidence type="ECO:0000313" key="3">
    <source>
        <dbReference type="EMBL" id="TRY79909.1"/>
    </source>
</evidence>
<name>A0A553PQE5_TIGCA</name>
<evidence type="ECO:0000256" key="1">
    <source>
        <dbReference type="SAM" id="MobiDB-lite"/>
    </source>
</evidence>
<comment type="caution">
    <text evidence="3">The sequence shown here is derived from an EMBL/GenBank/DDBJ whole genome shotgun (WGS) entry which is preliminary data.</text>
</comment>
<feature type="compositionally biased region" description="Acidic residues" evidence="1">
    <location>
        <begin position="387"/>
        <end position="397"/>
    </location>
</feature>
<feature type="transmembrane region" description="Helical" evidence="2">
    <location>
        <begin position="252"/>
        <end position="283"/>
    </location>
</feature>
<evidence type="ECO:0000256" key="2">
    <source>
        <dbReference type="SAM" id="Phobius"/>
    </source>
</evidence>
<dbReference type="AlphaFoldDB" id="A0A553PQE5"/>
<keyword evidence="2" id="KW-0472">Membrane</keyword>
<sequence length="521" mass="57857">MDQDESDLVFVLDAPSVGDNSKHLGSKKARPELATMCLSGTPKISNSKRFQIQGSYEVHVRNVGLVFDHHHRLELERISSKVVFTGNISCSECANQTRSSSMKSELSPALFSIKAWQVRRLILHEVNAEVPLKLTALDGFAVVVSKSRFETIPWPGFYIHNVTRVRLNHNQFIDAAPKAVLAKQGTEVVVANNVLDVSSAMDVSQFQHMTIRCNRPNLSSPVPPSLQCKGVVPPDPTFIDEFYLSLDLKYRIIMWGIIGTFDIFGFFWIPLVALLTILASILVCCCCRKCQDDFWEEELPPESLVIVHDPLIPPKARPPILKKRNPEGPHINGHDNSVPDPPEKYDTFVKIDKVTEEPDPEEGVVHGHLFLTGSWPNNVKRLRAMSDGEEDAEEEADGPQANEPLENPGEEQPTRPKRSSGLKTISEVRLPEGYIPPETKPAEDYEDFPKPKPKKRVKNGPIKKVKAVESPSKTKTTAKTGAKGKANTNTSSTKKSEKSGSGNSGTKRDQRESSVGRYTTV</sequence>